<dbReference type="GO" id="GO:0022857">
    <property type="term" value="F:transmembrane transporter activity"/>
    <property type="evidence" value="ECO:0007669"/>
    <property type="project" value="InterPro"/>
</dbReference>
<evidence type="ECO:0000256" key="4">
    <source>
        <dbReference type="ARBA" id="ARBA00022989"/>
    </source>
</evidence>
<proteinExistence type="predicted"/>
<comment type="subcellular location">
    <subcellularLocation>
        <location evidence="1">Cell membrane</location>
        <topology evidence="1">Multi-pass membrane protein</topology>
    </subcellularLocation>
</comment>
<dbReference type="PANTHER" id="PTHR42770:SF13">
    <property type="entry name" value="L-METHIONINE_BRANCHED-CHAIN AMINO ACID EXPORTER YJEH"/>
    <property type="match status" value="1"/>
</dbReference>
<dbReference type="OrthoDB" id="9117841at2"/>
<sequence>MDDGHRLGPAQGTALLLGAVLGPGVLVLPHLAALAAGPAAVLAWAGLLAAGAPVALTFAALGARYPDGGGVATFAARAFGPRVSAITGWWFYLAVPAGVLGAAIGGARYVADGLGLPAGAVTPVAVALLAISFGLNHAGLRVSGPAQLLLAGLLAVLLVGAVAAALPAVRAGSFEPFAPHGWAGVASAVGVLFYGFAGWEAASHLSADFARPRRDLPRATVLAVSVVAVLYLGLSFVTAGALGERAAVSPVPMTLLLGYALGPLAGPVTAVAAVLLSVGAVNAYLAGGSRLGAALARDGAFPAPLARGGGPGLVPHRSLAVLAVLIAALIPLGLDLDTLMRVTAACLAAVTTVGVAAAVRLLPPVRGRRTAVAGLAFALATTAACGAYLLVPAVIAAVAAVLARPRRASAAHAVPVPGERDAGAAAR</sequence>
<keyword evidence="2" id="KW-1003">Cell membrane</keyword>
<evidence type="ECO:0000256" key="1">
    <source>
        <dbReference type="ARBA" id="ARBA00004651"/>
    </source>
</evidence>
<reference evidence="7 8" key="1">
    <citation type="submission" date="2018-09" db="EMBL/GenBank/DDBJ databases">
        <title>YIM 75507 draft genome.</title>
        <authorList>
            <person name="Tang S."/>
            <person name="Feng Y."/>
        </authorList>
    </citation>
    <scope>NUCLEOTIDE SEQUENCE [LARGE SCALE GENOMIC DNA]</scope>
    <source>
        <strain evidence="7 8">YIM 75507</strain>
    </source>
</reference>
<dbReference type="Gene3D" id="1.20.1740.10">
    <property type="entry name" value="Amino acid/polyamine transporter I"/>
    <property type="match status" value="1"/>
</dbReference>
<dbReference type="Pfam" id="PF13520">
    <property type="entry name" value="AA_permease_2"/>
    <property type="match status" value="1"/>
</dbReference>
<evidence type="ECO:0000256" key="6">
    <source>
        <dbReference type="SAM" id="Phobius"/>
    </source>
</evidence>
<dbReference type="PIRSF" id="PIRSF006060">
    <property type="entry name" value="AA_transporter"/>
    <property type="match status" value="1"/>
</dbReference>
<feature type="transmembrane region" description="Helical" evidence="6">
    <location>
        <begin position="12"/>
        <end position="35"/>
    </location>
</feature>
<dbReference type="EMBL" id="QZEY01000011">
    <property type="protein sequence ID" value="RJL27129.1"/>
    <property type="molecule type" value="Genomic_DNA"/>
</dbReference>
<feature type="transmembrane region" description="Helical" evidence="6">
    <location>
        <begin position="263"/>
        <end position="285"/>
    </location>
</feature>
<dbReference type="PANTHER" id="PTHR42770">
    <property type="entry name" value="AMINO ACID TRANSPORTER-RELATED"/>
    <property type="match status" value="1"/>
</dbReference>
<dbReference type="RefSeq" id="WP_119929030.1">
    <property type="nucleotide sequence ID" value="NZ_QZEY01000011.1"/>
</dbReference>
<keyword evidence="5 6" id="KW-0472">Membrane</keyword>
<dbReference type="InterPro" id="IPR002293">
    <property type="entry name" value="AA/rel_permease1"/>
</dbReference>
<name>A0A3A4AFJ9_9ACTN</name>
<feature type="transmembrane region" description="Helical" evidence="6">
    <location>
        <begin position="116"/>
        <end position="136"/>
    </location>
</feature>
<dbReference type="AlphaFoldDB" id="A0A3A4AFJ9"/>
<comment type="caution">
    <text evidence="7">The sequence shown here is derived from an EMBL/GenBank/DDBJ whole genome shotgun (WGS) entry which is preliminary data.</text>
</comment>
<evidence type="ECO:0000256" key="5">
    <source>
        <dbReference type="ARBA" id="ARBA00023136"/>
    </source>
</evidence>
<keyword evidence="4 6" id="KW-1133">Transmembrane helix</keyword>
<dbReference type="Proteomes" id="UP000265768">
    <property type="component" value="Unassembled WGS sequence"/>
</dbReference>
<feature type="transmembrane region" description="Helical" evidence="6">
    <location>
        <begin position="374"/>
        <end position="402"/>
    </location>
</feature>
<keyword evidence="3 6" id="KW-0812">Transmembrane</keyword>
<dbReference type="InterPro" id="IPR050367">
    <property type="entry name" value="APC_superfamily"/>
</dbReference>
<feature type="transmembrane region" description="Helical" evidence="6">
    <location>
        <begin position="83"/>
        <end position="104"/>
    </location>
</feature>
<feature type="transmembrane region" description="Helical" evidence="6">
    <location>
        <begin position="148"/>
        <end position="169"/>
    </location>
</feature>
<evidence type="ECO:0000256" key="2">
    <source>
        <dbReference type="ARBA" id="ARBA00022475"/>
    </source>
</evidence>
<evidence type="ECO:0000256" key="3">
    <source>
        <dbReference type="ARBA" id="ARBA00022692"/>
    </source>
</evidence>
<evidence type="ECO:0000313" key="8">
    <source>
        <dbReference type="Proteomes" id="UP000265768"/>
    </source>
</evidence>
<organism evidence="7 8">
    <name type="scientific">Bailinhaonella thermotolerans</name>
    <dbReference type="NCBI Taxonomy" id="1070861"/>
    <lineage>
        <taxon>Bacteria</taxon>
        <taxon>Bacillati</taxon>
        <taxon>Actinomycetota</taxon>
        <taxon>Actinomycetes</taxon>
        <taxon>Streptosporangiales</taxon>
        <taxon>Streptosporangiaceae</taxon>
        <taxon>Bailinhaonella</taxon>
    </lineage>
</organism>
<feature type="transmembrane region" description="Helical" evidence="6">
    <location>
        <begin position="41"/>
        <end position="62"/>
    </location>
</feature>
<protein>
    <submittedName>
        <fullName evidence="7">Amino acid permease</fullName>
    </submittedName>
</protein>
<keyword evidence="8" id="KW-1185">Reference proteome</keyword>
<feature type="transmembrane region" description="Helical" evidence="6">
    <location>
        <begin position="181"/>
        <end position="199"/>
    </location>
</feature>
<dbReference type="GO" id="GO:0005886">
    <property type="term" value="C:plasma membrane"/>
    <property type="evidence" value="ECO:0007669"/>
    <property type="project" value="UniProtKB-SubCell"/>
</dbReference>
<evidence type="ECO:0000313" key="7">
    <source>
        <dbReference type="EMBL" id="RJL27129.1"/>
    </source>
</evidence>
<feature type="transmembrane region" description="Helical" evidence="6">
    <location>
        <begin position="220"/>
        <end position="243"/>
    </location>
</feature>
<gene>
    <name evidence="7" type="ORF">D5H75_25305</name>
</gene>
<feature type="transmembrane region" description="Helical" evidence="6">
    <location>
        <begin position="342"/>
        <end position="362"/>
    </location>
</feature>
<feature type="transmembrane region" description="Helical" evidence="6">
    <location>
        <begin position="319"/>
        <end position="336"/>
    </location>
</feature>
<accession>A0A3A4AFJ9</accession>